<comment type="caution">
    <text evidence="3">The sequence shown here is derived from an EMBL/GenBank/DDBJ whole genome shotgun (WGS) entry which is preliminary data.</text>
</comment>
<dbReference type="Proteomes" id="UP000626109">
    <property type="component" value="Unassembled WGS sequence"/>
</dbReference>
<evidence type="ECO:0000313" key="4">
    <source>
        <dbReference type="Proteomes" id="UP000626109"/>
    </source>
</evidence>
<feature type="compositionally biased region" description="Low complexity" evidence="1">
    <location>
        <begin position="193"/>
        <end position="204"/>
    </location>
</feature>
<feature type="compositionally biased region" description="Low complexity" evidence="1">
    <location>
        <begin position="22"/>
        <end position="44"/>
    </location>
</feature>
<organism evidence="3 4">
    <name type="scientific">Polarella glacialis</name>
    <name type="common">Dinoflagellate</name>
    <dbReference type="NCBI Taxonomy" id="89957"/>
    <lineage>
        <taxon>Eukaryota</taxon>
        <taxon>Sar</taxon>
        <taxon>Alveolata</taxon>
        <taxon>Dinophyceae</taxon>
        <taxon>Suessiales</taxon>
        <taxon>Suessiaceae</taxon>
        <taxon>Polarella</taxon>
    </lineage>
</organism>
<dbReference type="InterPro" id="IPR009060">
    <property type="entry name" value="UBA-like_sf"/>
</dbReference>
<feature type="region of interest" description="Disordered" evidence="1">
    <location>
        <begin position="173"/>
        <end position="356"/>
    </location>
</feature>
<feature type="domain" description="UBA" evidence="2">
    <location>
        <begin position="349"/>
        <end position="390"/>
    </location>
</feature>
<dbReference type="EMBL" id="CAJNNW010024218">
    <property type="protein sequence ID" value="CAE8671849.1"/>
    <property type="molecule type" value="Genomic_DNA"/>
</dbReference>
<dbReference type="Gene3D" id="1.10.8.10">
    <property type="entry name" value="DNA helicase RuvA subunit, C-terminal domain"/>
    <property type="match status" value="1"/>
</dbReference>
<feature type="compositionally biased region" description="Low complexity" evidence="1">
    <location>
        <begin position="288"/>
        <end position="302"/>
    </location>
</feature>
<evidence type="ECO:0000259" key="2">
    <source>
        <dbReference type="PROSITE" id="PS50030"/>
    </source>
</evidence>
<feature type="compositionally biased region" description="Basic residues" evidence="1">
    <location>
        <begin position="407"/>
        <end position="436"/>
    </location>
</feature>
<sequence>MLSPAAPEGAEEHQEAESSVGQQPAAAEPEALEPQVAEEQQPLAVEEDLPQATPKRRRGPGLPVFSGIGSLYTSMVGQLHAMAELRSPTQGARDLVEKLNDPAACAALIALPPLSQLQIVACGSSREAPELARIRERAARAKRAALIAEEERQCAALIAEEERKLAVQKALEEPAAVPEQEQEQEQRQEQEEQLQQQAQLSRPQTLAPSSQKEAPEEVQAAAILSDTSARRPPKALSCAASKGSATPPKSSGSRGKGGRVQSKVEEPSLEEQTAPLEEQLVEQKADAAEASSSLEAEAPAVARGRRKKAVPAAAEAETATGSSGSSGSSAGGRAAAVSEPAATAAAVEPKRQKGKWEAKLQQLEAMGFADREANLAALQRASGDVAGAVEARSLQRRTSGRSPERSRSRRRQLNRSSTPRRKQDRCRRSRQSRSRRLWLPNSLPRRPCV</sequence>
<dbReference type="InterPro" id="IPR015940">
    <property type="entry name" value="UBA"/>
</dbReference>
<feature type="compositionally biased region" description="Low complexity" evidence="1">
    <location>
        <begin position="312"/>
        <end position="347"/>
    </location>
</feature>
<reference evidence="3" key="1">
    <citation type="submission" date="2021-02" db="EMBL/GenBank/DDBJ databases">
        <authorList>
            <person name="Dougan E. K."/>
            <person name="Rhodes N."/>
            <person name="Thang M."/>
            <person name="Chan C."/>
        </authorList>
    </citation>
    <scope>NUCLEOTIDE SEQUENCE</scope>
</reference>
<dbReference type="PROSITE" id="PS50030">
    <property type="entry name" value="UBA"/>
    <property type="match status" value="1"/>
</dbReference>
<feature type="region of interest" description="Disordered" evidence="1">
    <location>
        <begin position="1"/>
        <end position="63"/>
    </location>
</feature>
<proteinExistence type="predicted"/>
<feature type="region of interest" description="Disordered" evidence="1">
    <location>
        <begin position="381"/>
        <end position="449"/>
    </location>
</feature>
<name>A0A813JAC2_POLGL</name>
<dbReference type="AlphaFoldDB" id="A0A813JAC2"/>
<dbReference type="SUPFAM" id="SSF46934">
    <property type="entry name" value="UBA-like"/>
    <property type="match status" value="1"/>
</dbReference>
<evidence type="ECO:0000256" key="1">
    <source>
        <dbReference type="SAM" id="MobiDB-lite"/>
    </source>
</evidence>
<gene>
    <name evidence="3" type="ORF">PGLA2088_LOCUS17811</name>
</gene>
<evidence type="ECO:0000313" key="3">
    <source>
        <dbReference type="EMBL" id="CAE8671849.1"/>
    </source>
</evidence>
<accession>A0A813JAC2</accession>
<protein>
    <recommendedName>
        <fullName evidence="2">UBA domain-containing protein</fullName>
    </recommendedName>
</protein>